<organism evidence="9 10">
    <name type="scientific">Riccia fluitans</name>
    <dbReference type="NCBI Taxonomy" id="41844"/>
    <lineage>
        <taxon>Eukaryota</taxon>
        <taxon>Viridiplantae</taxon>
        <taxon>Streptophyta</taxon>
        <taxon>Embryophyta</taxon>
        <taxon>Marchantiophyta</taxon>
        <taxon>Marchantiopsida</taxon>
        <taxon>Marchantiidae</taxon>
        <taxon>Marchantiales</taxon>
        <taxon>Ricciaceae</taxon>
        <taxon>Riccia</taxon>
    </lineage>
</organism>
<feature type="active site" description="Nucleophile" evidence="5">
    <location>
        <position position="195"/>
    </location>
</feature>
<evidence type="ECO:0000259" key="8">
    <source>
        <dbReference type="Pfam" id="PF01416"/>
    </source>
</evidence>
<feature type="binding site" evidence="6">
    <location>
        <position position="260"/>
    </location>
    <ligand>
        <name>substrate</name>
    </ligand>
</feature>
<dbReference type="Pfam" id="PF01416">
    <property type="entry name" value="PseudoU_synth_1"/>
    <property type="match status" value="1"/>
</dbReference>
<keyword evidence="2" id="KW-0819">tRNA processing</keyword>
<sequence length="598" mass="67826">MYCIQRPCRVQGRIISRIRGRKEIFPVQKHGLFQSVDFLWGKQDGNKFAQGSGSRRLFKLIRGSWLPSNGSTESRRLTTQISYGDSRSKEWSSTAHRRTGSSVQKAYAVPGSTSTGSDVEVHVQDQVEFMRKKKVAFWVGYVGTDYKGLQIVRGPDAVKTIEGELEKAIFKAGGILESNYGHLDKFSWSRSSRTDKGVHSLATVITMKMELPPTAWMSDMDGLLLAENINVHLPPTIRVFGVVPVTKSFDARRFCRHRTYHYLLPAALIGIRHNTAPEVVGERIEKFRQILSQFVGRYPFHNFTIRRLYRSSVLNSKSSWGKNNSRRRSPFPEETKQVEGESQDDEVEEDVEDSATPVETPDISTSLLADMLDVKAYWLSSPNKADKLGPSHFRRILECTCGGLEISNGAHFVRISITGESFMVHQIRKMVATAVGVARGLLPDDIIMLALCRHTRVILPLAPSEGLLLAGNSFYPYRQLRAPSSERTFRESEVGVERLKELPKLHMPKRVEENVDLFWRNVLLPKMAPLLDETLPHWTFWLSCLESQGFITDVEISDVRTKWTNWREQSRLKMEAADAAGIPLSELDQDMLPESKED</sequence>
<dbReference type="PANTHER" id="PTHR11142">
    <property type="entry name" value="PSEUDOURIDYLATE SYNTHASE"/>
    <property type="match status" value="1"/>
</dbReference>
<dbReference type="InterPro" id="IPR020094">
    <property type="entry name" value="TruA/RsuA/RluB/E/F_N"/>
</dbReference>
<dbReference type="InterPro" id="IPR001406">
    <property type="entry name" value="PsdUridine_synth_TruA"/>
</dbReference>
<evidence type="ECO:0000256" key="5">
    <source>
        <dbReference type="PIRSR" id="PIRSR641708-1"/>
    </source>
</evidence>
<dbReference type="GO" id="GO:0009982">
    <property type="term" value="F:pseudouridine synthase activity"/>
    <property type="evidence" value="ECO:0007669"/>
    <property type="project" value="UniProtKB-ARBA"/>
</dbReference>
<comment type="similarity">
    <text evidence="1">Belongs to the tRNA pseudouridine synthase TruA family.</text>
</comment>
<dbReference type="CDD" id="cd02568">
    <property type="entry name" value="PseudoU_synth_PUS1_PUS2"/>
    <property type="match status" value="1"/>
</dbReference>
<comment type="caution">
    <text evidence="9">The sequence shown here is derived from an EMBL/GenBank/DDBJ whole genome shotgun (WGS) entry which is preliminary data.</text>
</comment>
<dbReference type="Gene3D" id="3.30.70.580">
    <property type="entry name" value="Pseudouridine synthase I, catalytic domain, N-terminal subdomain"/>
    <property type="match status" value="1"/>
</dbReference>
<dbReference type="FunFam" id="3.30.70.580:FF:000002">
    <property type="entry name" value="tRNA pseudouridine synthase"/>
    <property type="match status" value="1"/>
</dbReference>
<proteinExistence type="inferred from homology"/>
<dbReference type="Proteomes" id="UP001605036">
    <property type="component" value="Unassembled WGS sequence"/>
</dbReference>
<evidence type="ECO:0000256" key="2">
    <source>
        <dbReference type="ARBA" id="ARBA00022694"/>
    </source>
</evidence>
<evidence type="ECO:0000256" key="7">
    <source>
        <dbReference type="SAM" id="MobiDB-lite"/>
    </source>
</evidence>
<feature type="domain" description="Pseudouridine synthase I TruA alpha/beta" evidence="8">
    <location>
        <begin position="386"/>
        <end position="469"/>
    </location>
</feature>
<feature type="compositionally biased region" description="Acidic residues" evidence="7">
    <location>
        <begin position="341"/>
        <end position="353"/>
    </location>
</feature>
<evidence type="ECO:0000256" key="6">
    <source>
        <dbReference type="PIRSR" id="PIRSR641708-2"/>
    </source>
</evidence>
<evidence type="ECO:0000256" key="4">
    <source>
        <dbReference type="ARBA" id="ARBA00036943"/>
    </source>
</evidence>
<comment type="catalytic activity">
    <reaction evidence="4">
        <text>a uridine in tRNA = a pseudouridine in tRNA</text>
        <dbReference type="Rhea" id="RHEA:54572"/>
        <dbReference type="Rhea" id="RHEA-COMP:13339"/>
        <dbReference type="Rhea" id="RHEA-COMP:13934"/>
        <dbReference type="ChEBI" id="CHEBI:65314"/>
        <dbReference type="ChEBI" id="CHEBI:65315"/>
    </reaction>
</comment>
<evidence type="ECO:0000256" key="3">
    <source>
        <dbReference type="ARBA" id="ARBA00023235"/>
    </source>
</evidence>
<protein>
    <recommendedName>
        <fullName evidence="8">Pseudouridine synthase I TruA alpha/beta domain-containing protein</fullName>
    </recommendedName>
</protein>
<dbReference type="InterPro" id="IPR020097">
    <property type="entry name" value="PsdUridine_synth_TruA_a/b_dom"/>
</dbReference>
<name>A0ABD1XQ66_9MARC</name>
<reference evidence="9 10" key="1">
    <citation type="submission" date="2024-09" db="EMBL/GenBank/DDBJ databases">
        <title>Chromosome-scale assembly of Riccia fluitans.</title>
        <authorList>
            <person name="Paukszto L."/>
            <person name="Sawicki J."/>
            <person name="Karawczyk K."/>
            <person name="Piernik-Szablinska J."/>
            <person name="Szczecinska M."/>
            <person name="Mazdziarz M."/>
        </authorList>
    </citation>
    <scope>NUCLEOTIDE SEQUENCE [LARGE SCALE GENOMIC DNA]</scope>
    <source>
        <strain evidence="9">Rf_01</strain>
        <tissue evidence="9">Aerial parts of the thallus</tissue>
    </source>
</reference>
<dbReference type="InterPro" id="IPR020095">
    <property type="entry name" value="PsdUridine_synth_TruA_C"/>
</dbReference>
<dbReference type="Gene3D" id="3.30.70.660">
    <property type="entry name" value="Pseudouridine synthase I, catalytic domain, C-terminal subdomain"/>
    <property type="match status" value="1"/>
</dbReference>
<evidence type="ECO:0000313" key="10">
    <source>
        <dbReference type="Proteomes" id="UP001605036"/>
    </source>
</evidence>
<accession>A0ABD1XQ66</accession>
<dbReference type="AlphaFoldDB" id="A0ABD1XQ66"/>
<dbReference type="InterPro" id="IPR041708">
    <property type="entry name" value="PUS1/PUS2-like"/>
</dbReference>
<keyword evidence="3" id="KW-0413">Isomerase</keyword>
<feature type="compositionally biased region" description="Basic and acidic residues" evidence="7">
    <location>
        <begin position="330"/>
        <end position="339"/>
    </location>
</feature>
<dbReference type="GO" id="GO:0008033">
    <property type="term" value="P:tRNA processing"/>
    <property type="evidence" value="ECO:0007669"/>
    <property type="project" value="UniProtKB-KW"/>
</dbReference>
<dbReference type="EMBL" id="JBHFFA010000007">
    <property type="protein sequence ID" value="KAL2611076.1"/>
    <property type="molecule type" value="Genomic_DNA"/>
</dbReference>
<gene>
    <name evidence="9" type="ORF">R1flu_022768</name>
</gene>
<evidence type="ECO:0000313" key="9">
    <source>
        <dbReference type="EMBL" id="KAL2611076.1"/>
    </source>
</evidence>
<evidence type="ECO:0000256" key="1">
    <source>
        <dbReference type="ARBA" id="ARBA00009375"/>
    </source>
</evidence>
<keyword evidence="10" id="KW-1185">Reference proteome</keyword>
<dbReference type="InterPro" id="IPR020103">
    <property type="entry name" value="PsdUridine_synth_cat_dom_sf"/>
</dbReference>
<feature type="region of interest" description="Disordered" evidence="7">
    <location>
        <begin position="316"/>
        <end position="359"/>
    </location>
</feature>
<dbReference type="PANTHER" id="PTHR11142:SF9">
    <property type="entry name" value="TRNA PSEUDOURIDINE SYNTHASE-RELATED"/>
    <property type="match status" value="1"/>
</dbReference>
<dbReference type="SUPFAM" id="SSF55120">
    <property type="entry name" value="Pseudouridine synthase"/>
    <property type="match status" value="2"/>
</dbReference>